<dbReference type="EMBL" id="CP092900">
    <property type="protein sequence ID" value="UTC24875.1"/>
    <property type="molecule type" value="Genomic_DNA"/>
</dbReference>
<dbReference type="Pfam" id="PF00581">
    <property type="entry name" value="Rhodanese"/>
    <property type="match status" value="1"/>
</dbReference>
<dbReference type="InterPro" id="IPR020936">
    <property type="entry name" value="TrhO"/>
</dbReference>
<comment type="function">
    <text evidence="1">Catalyzes oxygen-dependent 5-hydroxyuridine (ho5U) modification at position 34 in tRNAs.</text>
</comment>
<feature type="domain" description="Rhodanese" evidence="2">
    <location>
        <begin position="118"/>
        <end position="211"/>
    </location>
</feature>
<dbReference type="PANTHER" id="PTHR43268:SF3">
    <property type="entry name" value="RHODANESE-LIKE DOMAIN-CONTAINING PROTEIN 7-RELATED"/>
    <property type="match status" value="1"/>
</dbReference>
<keyword evidence="1" id="KW-0560">Oxidoreductase</keyword>
<accession>A0ABY5DL73</accession>
<dbReference type="PANTHER" id="PTHR43268">
    <property type="entry name" value="THIOSULFATE SULFURTRANSFERASE/RHODANESE-LIKE DOMAIN-CONTAINING PROTEIN 2"/>
    <property type="match status" value="1"/>
</dbReference>
<dbReference type="Pfam" id="PF17773">
    <property type="entry name" value="UPF0176_N"/>
    <property type="match status" value="1"/>
</dbReference>
<evidence type="ECO:0000259" key="2">
    <source>
        <dbReference type="PROSITE" id="PS50206"/>
    </source>
</evidence>
<dbReference type="SMART" id="SM00450">
    <property type="entry name" value="RHOD"/>
    <property type="match status" value="1"/>
</dbReference>
<organism evidence="3 4">
    <name type="scientific">Candidatus Comchoanobacter bicostacola</name>
    <dbReference type="NCBI Taxonomy" id="2919598"/>
    <lineage>
        <taxon>Bacteria</taxon>
        <taxon>Pseudomonadati</taxon>
        <taxon>Pseudomonadota</taxon>
        <taxon>Gammaproteobacteria</taxon>
        <taxon>Candidatus Comchoanobacterales</taxon>
        <taxon>Candidatus Comchoanobacteraceae</taxon>
        <taxon>Candidatus Comchoanobacter</taxon>
    </lineage>
</organism>
<comment type="similarity">
    <text evidence="1">Belongs to the TrhO family.</text>
</comment>
<evidence type="ECO:0000256" key="1">
    <source>
        <dbReference type="HAMAP-Rule" id="MF_00469"/>
    </source>
</evidence>
<dbReference type="NCBIfam" id="NF001136">
    <property type="entry name" value="PRK00142.1-4"/>
    <property type="match status" value="1"/>
</dbReference>
<dbReference type="HAMAP" id="MF_00469">
    <property type="entry name" value="TrhO"/>
    <property type="match status" value="1"/>
</dbReference>
<dbReference type="InterPro" id="IPR040503">
    <property type="entry name" value="TRHO_N"/>
</dbReference>
<dbReference type="Proteomes" id="UP001055955">
    <property type="component" value="Chromosome"/>
</dbReference>
<protein>
    <recommendedName>
        <fullName evidence="1">tRNA uridine(34) hydroxylase</fullName>
        <ecNumber evidence="1">1.14.-.-</ecNumber>
    </recommendedName>
    <alternativeName>
        <fullName evidence="1">tRNA hydroxylation protein O</fullName>
    </alternativeName>
</protein>
<comment type="catalytic activity">
    <reaction evidence="1">
        <text>uridine(34) in tRNA + AH2 + O2 = 5-hydroxyuridine(34) in tRNA + A + H2O</text>
        <dbReference type="Rhea" id="RHEA:64224"/>
        <dbReference type="Rhea" id="RHEA-COMP:11727"/>
        <dbReference type="Rhea" id="RHEA-COMP:13381"/>
        <dbReference type="ChEBI" id="CHEBI:13193"/>
        <dbReference type="ChEBI" id="CHEBI:15377"/>
        <dbReference type="ChEBI" id="CHEBI:15379"/>
        <dbReference type="ChEBI" id="CHEBI:17499"/>
        <dbReference type="ChEBI" id="CHEBI:65315"/>
        <dbReference type="ChEBI" id="CHEBI:136877"/>
    </reaction>
</comment>
<evidence type="ECO:0000313" key="3">
    <source>
        <dbReference type="EMBL" id="UTC24875.1"/>
    </source>
</evidence>
<dbReference type="PROSITE" id="PS50206">
    <property type="entry name" value="RHODANESE_3"/>
    <property type="match status" value="1"/>
</dbReference>
<dbReference type="Gene3D" id="3.30.70.100">
    <property type="match status" value="1"/>
</dbReference>
<dbReference type="InterPro" id="IPR036873">
    <property type="entry name" value="Rhodanese-like_dom_sf"/>
</dbReference>
<keyword evidence="4" id="KW-1185">Reference proteome</keyword>
<keyword evidence="1" id="KW-0819">tRNA processing</keyword>
<dbReference type="EC" id="1.14.-.-" evidence="1"/>
<dbReference type="InterPro" id="IPR001763">
    <property type="entry name" value="Rhodanese-like_dom"/>
</dbReference>
<proteinExistence type="inferred from homology"/>
<gene>
    <name evidence="1" type="primary">trhO</name>
    <name evidence="3" type="ORF">MMH89_01755</name>
</gene>
<name>A0ABY5DL73_9GAMM</name>
<sequence>MFKVLALYQFRSVKNPNQVVAMIKSAAPSDVCGTLIVAHEGINGTIAGSEASMNVMLDVLNTLGFDQMEYKFSHAIEKPFLRFKVLEKKEIVTIGCDANPCSVVGTYVAPKDWNDLITQPDVLVIDTRNDYEYALGTFSGAVNPNTECFRDFPKYVASIDRKQFKRVAMFCTGGIRCEKASSYMLSEGFEEVYHLKGGILKYLEEVDRSHSLWEGACFVFDRRVALGHQLEITGHKLCFACRHVLSPKDRLVDYQEGVHCRYCINNLTALRRARCIERQKQTEIAQSQDKQHIGA</sequence>
<dbReference type="Gene3D" id="3.40.250.10">
    <property type="entry name" value="Rhodanese-like domain"/>
    <property type="match status" value="1"/>
</dbReference>
<reference evidence="3 4" key="1">
    <citation type="journal article" date="2022" name="Nat. Microbiol.">
        <title>The microbiome of a bacterivorous marine choanoflagellate contains a resource-demanding obligate bacterial associate.</title>
        <authorList>
            <person name="Needham D.M."/>
            <person name="Poirier C."/>
            <person name="Bachy C."/>
            <person name="George E.E."/>
            <person name="Wilken S."/>
            <person name="Yung C.C.M."/>
            <person name="Limardo A.J."/>
            <person name="Morando M."/>
            <person name="Sudek L."/>
            <person name="Malmstrom R.R."/>
            <person name="Keeling P.J."/>
            <person name="Santoro A.E."/>
            <person name="Worden A.Z."/>
        </authorList>
    </citation>
    <scope>NUCLEOTIDE SEQUENCE [LARGE SCALE GENOMIC DNA]</scope>
    <source>
        <strain evidence="3 4">Comchoano-1</strain>
    </source>
</reference>
<evidence type="ECO:0000313" key="4">
    <source>
        <dbReference type="Proteomes" id="UP001055955"/>
    </source>
</evidence>
<dbReference type="RefSeq" id="WP_258568664.1">
    <property type="nucleotide sequence ID" value="NZ_CP092900.1"/>
</dbReference>
<dbReference type="SUPFAM" id="SSF52821">
    <property type="entry name" value="Rhodanese/Cell cycle control phosphatase"/>
    <property type="match status" value="1"/>
</dbReference>
<dbReference type="CDD" id="cd01518">
    <property type="entry name" value="RHOD_YceA"/>
    <property type="match status" value="1"/>
</dbReference>